<dbReference type="OrthoDB" id="9801783at2"/>
<keyword evidence="3" id="KW-0520">NAD</keyword>
<organism evidence="4 5">
    <name type="scientific">Maribellus luteus</name>
    <dbReference type="NCBI Taxonomy" id="2305463"/>
    <lineage>
        <taxon>Bacteria</taxon>
        <taxon>Pseudomonadati</taxon>
        <taxon>Bacteroidota</taxon>
        <taxon>Bacteroidia</taxon>
        <taxon>Marinilabiliales</taxon>
        <taxon>Prolixibacteraceae</taxon>
        <taxon>Maribellus</taxon>
    </lineage>
</organism>
<evidence type="ECO:0000256" key="2">
    <source>
        <dbReference type="ARBA" id="ARBA00023002"/>
    </source>
</evidence>
<evidence type="ECO:0000313" key="4">
    <source>
        <dbReference type="EMBL" id="RIJ48392.1"/>
    </source>
</evidence>
<proteinExistence type="predicted"/>
<dbReference type="EMBL" id="QWGR01000005">
    <property type="protein sequence ID" value="RIJ48392.1"/>
    <property type="molecule type" value="Genomic_DNA"/>
</dbReference>
<dbReference type="InterPro" id="IPR005255">
    <property type="entry name" value="PdxA_fam"/>
</dbReference>
<dbReference type="Proteomes" id="UP000265926">
    <property type="component" value="Unassembled WGS sequence"/>
</dbReference>
<keyword evidence="1" id="KW-0479">Metal-binding</keyword>
<name>A0A399T0I4_9BACT</name>
<gene>
    <name evidence="4" type="primary">pdxA</name>
    <name evidence="4" type="ORF">D1614_11765</name>
</gene>
<keyword evidence="2 4" id="KW-0560">Oxidoreductase</keyword>
<dbReference type="GO" id="GO:0050570">
    <property type="term" value="F:4-hydroxythreonine-4-phosphate dehydrogenase activity"/>
    <property type="evidence" value="ECO:0007669"/>
    <property type="project" value="UniProtKB-EC"/>
</dbReference>
<reference evidence="4 5" key="1">
    <citation type="submission" date="2018-08" db="EMBL/GenBank/DDBJ databases">
        <title>Pallidiluteibacterium maritimus gen. nov., sp. nov., isolated from coastal sediment.</title>
        <authorList>
            <person name="Zhou L.Y."/>
        </authorList>
    </citation>
    <scope>NUCLEOTIDE SEQUENCE [LARGE SCALE GENOMIC DNA]</scope>
    <source>
        <strain evidence="4 5">XSD2</strain>
    </source>
</reference>
<dbReference type="NCBIfam" id="TIGR00557">
    <property type="entry name" value="pdxA"/>
    <property type="match status" value="1"/>
</dbReference>
<comment type="caution">
    <text evidence="4">The sequence shown here is derived from an EMBL/GenBank/DDBJ whole genome shotgun (WGS) entry which is preliminary data.</text>
</comment>
<dbReference type="RefSeq" id="WP_119438125.1">
    <property type="nucleotide sequence ID" value="NZ_QWGR01000005.1"/>
</dbReference>
<accession>A0A399T0I4</accession>
<dbReference type="Gene3D" id="3.40.718.10">
    <property type="entry name" value="Isopropylmalate Dehydrogenase"/>
    <property type="match status" value="1"/>
</dbReference>
<sequence>MKHNRQESIRIGITHGDINGIGYEVILKTLEDPRILEMCTPIVYGSPKVAAYHRKALNINDVSFNHIRNTKEVYPQKANIINCVDENIRVELGKSTAEAGMSSYQALERAVSDLQNGYIDALITAPINKDNIQNENFHFPGHTEYLAQKFNTDDYAMLMVSETMKVGVVTTHIPISQVAQNLSKEAILSKIRIIAKSLQQDFAITKPRIAVFGLNPHAGDNGLLGNEEKDIIIPAIAQAKKEGIMALGPYPADGFFGSEDYRKFDAILAMYHDQGLIPFKLASFERGVNYTAGLPVIRTSPAHGTAYALAGEDKASPESFRQALYLAIDIYKSREIYEEITHNPLRKYEINPNQVDESVDIEASEEDEL</sequence>
<dbReference type="GO" id="GO:0046872">
    <property type="term" value="F:metal ion binding"/>
    <property type="evidence" value="ECO:0007669"/>
    <property type="project" value="UniProtKB-KW"/>
</dbReference>
<keyword evidence="5" id="KW-1185">Reference proteome</keyword>
<evidence type="ECO:0000256" key="3">
    <source>
        <dbReference type="ARBA" id="ARBA00023027"/>
    </source>
</evidence>
<dbReference type="Pfam" id="PF04166">
    <property type="entry name" value="PdxA"/>
    <property type="match status" value="1"/>
</dbReference>
<dbReference type="SUPFAM" id="SSF53659">
    <property type="entry name" value="Isocitrate/Isopropylmalate dehydrogenase-like"/>
    <property type="match status" value="1"/>
</dbReference>
<dbReference type="EC" id="1.1.1.262" evidence="4"/>
<protein>
    <submittedName>
        <fullName evidence="4">4-hydroxythreonine-4-phosphate dehydrogenase PdxA</fullName>
        <ecNumber evidence="4">1.1.1.262</ecNumber>
    </submittedName>
</protein>
<evidence type="ECO:0000256" key="1">
    <source>
        <dbReference type="ARBA" id="ARBA00022723"/>
    </source>
</evidence>
<dbReference type="PANTHER" id="PTHR30004:SF6">
    <property type="entry name" value="D-THREONATE 4-PHOSPHATE DEHYDROGENASE"/>
    <property type="match status" value="1"/>
</dbReference>
<dbReference type="AlphaFoldDB" id="A0A399T0I4"/>
<dbReference type="GO" id="GO:0051287">
    <property type="term" value="F:NAD binding"/>
    <property type="evidence" value="ECO:0007669"/>
    <property type="project" value="InterPro"/>
</dbReference>
<dbReference type="PANTHER" id="PTHR30004">
    <property type="entry name" value="4-HYDROXYTHREONINE-4-PHOSPHATE DEHYDROGENASE"/>
    <property type="match status" value="1"/>
</dbReference>
<evidence type="ECO:0000313" key="5">
    <source>
        <dbReference type="Proteomes" id="UP000265926"/>
    </source>
</evidence>